<organism evidence="1 2">
    <name type="scientific">Victivallis lenta</name>
    <dbReference type="NCBI Taxonomy" id="2606640"/>
    <lineage>
        <taxon>Bacteria</taxon>
        <taxon>Pseudomonadati</taxon>
        <taxon>Lentisphaerota</taxon>
        <taxon>Lentisphaeria</taxon>
        <taxon>Victivallales</taxon>
        <taxon>Victivallaceae</taxon>
        <taxon>Victivallis</taxon>
    </lineage>
</organism>
<proteinExistence type="predicted"/>
<accession>A0A844G2I0</accession>
<reference evidence="1 2" key="1">
    <citation type="submission" date="2019-08" db="EMBL/GenBank/DDBJ databases">
        <title>In-depth cultivation of the pig gut microbiome towards novel bacterial diversity and tailored functional studies.</title>
        <authorList>
            <person name="Wylensek D."/>
            <person name="Hitch T.C.A."/>
            <person name="Clavel T."/>
        </authorList>
    </citation>
    <scope>NUCLEOTIDE SEQUENCE [LARGE SCALE GENOMIC DNA]</scope>
    <source>
        <strain evidence="1 2">BBE-744-WT-12</strain>
    </source>
</reference>
<sequence length="132" mass="15196">MKVCTIEKLSDFLETQFVSTDNIPEDTARRDSVCMEARASLLIEANCTGERFPAFMKCGRREDSCWIFPFPQPFARQLTHSFSDGKVNLEWSFREFEVGHGQFVIDSLGHTTERWRLKVSPDSSARTKVNLK</sequence>
<dbReference type="EMBL" id="VUNS01000008">
    <property type="protein sequence ID" value="MST97164.1"/>
    <property type="molecule type" value="Genomic_DNA"/>
</dbReference>
<evidence type="ECO:0000313" key="1">
    <source>
        <dbReference type="EMBL" id="MST97164.1"/>
    </source>
</evidence>
<comment type="caution">
    <text evidence="1">The sequence shown here is derived from an EMBL/GenBank/DDBJ whole genome shotgun (WGS) entry which is preliminary data.</text>
</comment>
<name>A0A844G2I0_9BACT</name>
<keyword evidence="2" id="KW-1185">Reference proteome</keyword>
<dbReference type="Proteomes" id="UP000435649">
    <property type="component" value="Unassembled WGS sequence"/>
</dbReference>
<gene>
    <name evidence="1" type="ORF">FYJ85_08920</name>
</gene>
<evidence type="ECO:0000313" key="2">
    <source>
        <dbReference type="Proteomes" id="UP000435649"/>
    </source>
</evidence>
<dbReference type="RefSeq" id="WP_154418020.1">
    <property type="nucleotide sequence ID" value="NZ_VUNS01000008.1"/>
</dbReference>
<protein>
    <submittedName>
        <fullName evidence="1">Uncharacterized protein</fullName>
    </submittedName>
</protein>
<dbReference type="AlphaFoldDB" id="A0A844G2I0"/>